<protein>
    <submittedName>
        <fullName evidence="1">Uncharacterized protein</fullName>
    </submittedName>
</protein>
<accession>A0ACC1HPI4</accession>
<proteinExistence type="predicted"/>
<dbReference type="Proteomes" id="UP001145114">
    <property type="component" value="Unassembled WGS sequence"/>
</dbReference>
<organism evidence="1 2">
    <name type="scientific">Spiromyces aspiralis</name>
    <dbReference type="NCBI Taxonomy" id="68401"/>
    <lineage>
        <taxon>Eukaryota</taxon>
        <taxon>Fungi</taxon>
        <taxon>Fungi incertae sedis</taxon>
        <taxon>Zoopagomycota</taxon>
        <taxon>Kickxellomycotina</taxon>
        <taxon>Kickxellomycetes</taxon>
        <taxon>Kickxellales</taxon>
        <taxon>Kickxellaceae</taxon>
        <taxon>Spiromyces</taxon>
    </lineage>
</organism>
<evidence type="ECO:0000313" key="1">
    <source>
        <dbReference type="EMBL" id="KAJ1677290.1"/>
    </source>
</evidence>
<feature type="non-terminal residue" evidence="1">
    <location>
        <position position="1"/>
    </location>
</feature>
<keyword evidence="2" id="KW-1185">Reference proteome</keyword>
<comment type="caution">
    <text evidence="1">The sequence shown here is derived from an EMBL/GenBank/DDBJ whole genome shotgun (WGS) entry which is preliminary data.</text>
</comment>
<sequence>LFKSVAGGARVSQVWFQGKLGHDIFHRQAEEQRLVAGLEAYKRQSEEQVGGPAERGSSKKKDRGRKMGQGKAGGDEEKFKPVELRHLVKMASYAHVVFLEKAELDRVMGMVVKDKVYWPVAAAAGNDGESPLEYLGINRYLYEYRAMRPPADMLKQEVDQFVTKFEEAQYERERQMRAMRNVPDEDGFITVLPRKAARMPGMTVDEFTMVESQEQARVVVEKQKKKKELTNFYRWQRREQKRDRLVELRKKFEEDKKRIAQLKMSRRFRPY</sequence>
<dbReference type="EMBL" id="JAMZIH010002674">
    <property type="protein sequence ID" value="KAJ1677290.1"/>
    <property type="molecule type" value="Genomic_DNA"/>
</dbReference>
<name>A0ACC1HPI4_9FUNG</name>
<reference evidence="1" key="1">
    <citation type="submission" date="2022-06" db="EMBL/GenBank/DDBJ databases">
        <title>Phylogenomic reconstructions and comparative analyses of Kickxellomycotina fungi.</title>
        <authorList>
            <person name="Reynolds N.K."/>
            <person name="Stajich J.E."/>
            <person name="Barry K."/>
            <person name="Grigoriev I.V."/>
            <person name="Crous P."/>
            <person name="Smith M.E."/>
        </authorList>
    </citation>
    <scope>NUCLEOTIDE SEQUENCE</scope>
    <source>
        <strain evidence="1">RSA 2271</strain>
    </source>
</reference>
<gene>
    <name evidence="1" type="ORF">EV182_006474</name>
</gene>
<evidence type="ECO:0000313" key="2">
    <source>
        <dbReference type="Proteomes" id="UP001145114"/>
    </source>
</evidence>